<evidence type="ECO:0000313" key="2">
    <source>
        <dbReference type="Proteomes" id="UP000054770"/>
    </source>
</evidence>
<dbReference type="EMBL" id="FCON02000179">
    <property type="protein sequence ID" value="SAL85170.1"/>
    <property type="molecule type" value="Genomic_DNA"/>
</dbReference>
<protein>
    <submittedName>
        <fullName evidence="1">Uncharacterized protein</fullName>
    </submittedName>
</protein>
<gene>
    <name evidence="1" type="ORF">AWB68_07588</name>
</gene>
<reference evidence="1" key="1">
    <citation type="submission" date="2016-01" db="EMBL/GenBank/DDBJ databases">
        <authorList>
            <person name="Peeters C."/>
        </authorList>
    </citation>
    <scope>NUCLEOTIDE SEQUENCE [LARGE SCALE GENOMIC DNA]</scope>
    <source>
        <strain evidence="1">LMG 22940</strain>
    </source>
</reference>
<keyword evidence="2" id="KW-1185">Reference proteome</keyword>
<evidence type="ECO:0000313" key="1">
    <source>
        <dbReference type="EMBL" id="SAL85170.1"/>
    </source>
</evidence>
<proteinExistence type="predicted"/>
<dbReference type="Proteomes" id="UP000054770">
    <property type="component" value="Unassembled WGS sequence"/>
</dbReference>
<sequence>MPDDRSRSESDASGTLAATICPYVKKENPPAEGTFEIGIVLAGAISAGAYSSGVVDFLIEALDAWEAAKEAERKTGRPQNEWSVPPHDVVLRVFAGASAVPARIVWTRVCNSGGLFHGGCVTGFMG</sequence>
<accession>A0A158KX38</accession>
<dbReference type="RefSeq" id="WP_200828909.1">
    <property type="nucleotide sequence ID" value="NZ_FCON02000179.1"/>
</dbReference>
<name>A0A158KX38_9BURK</name>
<comment type="caution">
    <text evidence="1">The sequence shown here is derived from an EMBL/GenBank/DDBJ whole genome shotgun (WGS) entry which is preliminary data.</text>
</comment>
<organism evidence="1 2">
    <name type="scientific">Caballeronia choica</name>
    <dbReference type="NCBI Taxonomy" id="326476"/>
    <lineage>
        <taxon>Bacteria</taxon>
        <taxon>Pseudomonadati</taxon>
        <taxon>Pseudomonadota</taxon>
        <taxon>Betaproteobacteria</taxon>
        <taxon>Burkholderiales</taxon>
        <taxon>Burkholderiaceae</taxon>
        <taxon>Caballeronia</taxon>
    </lineage>
</organism>
<dbReference type="AlphaFoldDB" id="A0A158KX38"/>